<protein>
    <submittedName>
        <fullName evidence="1">3212_t:CDS:1</fullName>
    </submittedName>
</protein>
<accession>A0A9N9ED75</accession>
<sequence length="44" mass="5581">MPAKIHQPETLKEYGQGREKRKRGAYHFWRRKDFCTNEMWQKWK</sequence>
<evidence type="ECO:0000313" key="2">
    <source>
        <dbReference type="Proteomes" id="UP000789570"/>
    </source>
</evidence>
<evidence type="ECO:0000313" key="1">
    <source>
        <dbReference type="EMBL" id="CAG8671734.1"/>
    </source>
</evidence>
<keyword evidence="2" id="KW-1185">Reference proteome</keyword>
<comment type="caution">
    <text evidence="1">The sequence shown here is derived from an EMBL/GenBank/DDBJ whole genome shotgun (WGS) entry which is preliminary data.</text>
</comment>
<dbReference type="Proteomes" id="UP000789570">
    <property type="component" value="Unassembled WGS sequence"/>
</dbReference>
<proteinExistence type="predicted"/>
<feature type="non-terminal residue" evidence="1">
    <location>
        <position position="44"/>
    </location>
</feature>
<name>A0A9N9ED75_9GLOM</name>
<reference evidence="1" key="1">
    <citation type="submission" date="2021-06" db="EMBL/GenBank/DDBJ databases">
        <authorList>
            <person name="Kallberg Y."/>
            <person name="Tangrot J."/>
            <person name="Rosling A."/>
        </authorList>
    </citation>
    <scope>NUCLEOTIDE SEQUENCE</scope>
    <source>
        <strain evidence="1">UK204</strain>
    </source>
</reference>
<gene>
    <name evidence="1" type="ORF">FCALED_LOCUS12055</name>
</gene>
<dbReference type="AlphaFoldDB" id="A0A9N9ED75"/>
<organism evidence="1 2">
    <name type="scientific">Funneliformis caledonium</name>
    <dbReference type="NCBI Taxonomy" id="1117310"/>
    <lineage>
        <taxon>Eukaryota</taxon>
        <taxon>Fungi</taxon>
        <taxon>Fungi incertae sedis</taxon>
        <taxon>Mucoromycota</taxon>
        <taxon>Glomeromycotina</taxon>
        <taxon>Glomeromycetes</taxon>
        <taxon>Glomerales</taxon>
        <taxon>Glomeraceae</taxon>
        <taxon>Funneliformis</taxon>
    </lineage>
</organism>
<dbReference type="EMBL" id="CAJVPQ010005539">
    <property type="protein sequence ID" value="CAG8671734.1"/>
    <property type="molecule type" value="Genomic_DNA"/>
</dbReference>